<dbReference type="NCBIfam" id="NF033550">
    <property type="entry name" value="transpos_ISL3"/>
    <property type="match status" value="1"/>
</dbReference>
<dbReference type="PANTHER" id="PTHR33498">
    <property type="entry name" value="TRANSPOSASE FOR INSERTION SEQUENCE ELEMENT IS1557"/>
    <property type="match status" value="1"/>
</dbReference>
<organism evidence="2 3">
    <name type="scientific">Pseudobdellovibrio exovorus JSS</name>
    <dbReference type="NCBI Taxonomy" id="1184267"/>
    <lineage>
        <taxon>Bacteria</taxon>
        <taxon>Pseudomonadati</taxon>
        <taxon>Bdellovibrionota</taxon>
        <taxon>Bdellovibrionia</taxon>
        <taxon>Bdellovibrionales</taxon>
        <taxon>Pseudobdellovibrionaceae</taxon>
        <taxon>Pseudobdellovibrio</taxon>
    </lineage>
</organism>
<evidence type="ECO:0000313" key="3">
    <source>
        <dbReference type="Proteomes" id="UP000012040"/>
    </source>
</evidence>
<dbReference type="Pfam" id="PF01610">
    <property type="entry name" value="DDE_Tnp_ISL3"/>
    <property type="match status" value="1"/>
</dbReference>
<dbReference type="EMBL" id="CP003537">
    <property type="protein sequence ID" value="AGH95382.1"/>
    <property type="molecule type" value="Genomic_DNA"/>
</dbReference>
<evidence type="ECO:0000259" key="1">
    <source>
        <dbReference type="Pfam" id="PF01610"/>
    </source>
</evidence>
<dbReference type="Proteomes" id="UP000012040">
    <property type="component" value="Chromosome"/>
</dbReference>
<evidence type="ECO:0000313" key="2">
    <source>
        <dbReference type="EMBL" id="AGH95382.1"/>
    </source>
</evidence>
<sequence>MTDLATVSRFYNVSHGFTYQAYYEQVGIKLREHKSRNHWPEVLGIDEHFFRRKNRITEFCTVFTDLKKRKMFEMAHGKDFKSLTEQISELKGREHVKVVVIDMSSTYKSFAKKFFPNTVIVADKFHVLRLLTPSIMKAGKDIHGHRQELSTRRKLLCNRTNLDYFLRVEIDRYLKNHPKLNELYRWKEKLFEFYRIKGFSRAYRAFEKLTYEMSHSNLEEVQRLLRTLKRWKHEVLRYFEKGYTNAFTERMNGTAKLVQRRAFGYKSFKNYRLRTLSACLFKTF</sequence>
<feature type="domain" description="Transposase IS204/IS1001/IS1096/IS1165 DDE" evidence="1">
    <location>
        <begin position="43"/>
        <end position="274"/>
    </location>
</feature>
<dbReference type="HOGENOM" id="CLU_041900_1_1_7"/>
<dbReference type="PANTHER" id="PTHR33498:SF1">
    <property type="entry name" value="TRANSPOSASE FOR INSERTION SEQUENCE ELEMENT IS1557"/>
    <property type="match status" value="1"/>
</dbReference>
<dbReference type="InterPro" id="IPR047951">
    <property type="entry name" value="Transpos_ISL3"/>
</dbReference>
<gene>
    <name evidence="2" type="ORF">A11Q_1166</name>
</gene>
<keyword evidence="3" id="KW-1185">Reference proteome</keyword>
<proteinExistence type="predicted"/>
<dbReference type="KEGG" id="bex:A11Q_1166"/>
<reference evidence="2 3" key="1">
    <citation type="journal article" date="2013" name="ISME J.">
        <title>By their genes ye shall know them: genomic signatures of predatory bacteria.</title>
        <authorList>
            <person name="Pasternak Z."/>
            <person name="Pietrokovski S."/>
            <person name="Rotem O."/>
            <person name="Gophna U."/>
            <person name="Lurie-Weinberger M.N."/>
            <person name="Jurkevitch E."/>
        </authorList>
    </citation>
    <scope>NUCLEOTIDE SEQUENCE [LARGE SCALE GENOMIC DNA]</scope>
    <source>
        <strain evidence="2 3">JSS</strain>
    </source>
</reference>
<dbReference type="PATRIC" id="fig|1184267.3.peg.1180"/>
<dbReference type="eggNOG" id="COG3464">
    <property type="taxonomic scope" value="Bacteria"/>
</dbReference>
<dbReference type="InterPro" id="IPR002560">
    <property type="entry name" value="Transposase_DDE"/>
</dbReference>
<name>M4V7K7_9BACT</name>
<protein>
    <recommendedName>
        <fullName evidence="1">Transposase IS204/IS1001/IS1096/IS1165 DDE domain-containing protein</fullName>
    </recommendedName>
</protein>
<dbReference type="AlphaFoldDB" id="M4V7K7"/>
<accession>M4V7K7</accession>